<evidence type="ECO:0000313" key="4">
    <source>
        <dbReference type="Proteomes" id="UP000001208"/>
    </source>
</evidence>
<proteinExistence type="predicted"/>
<dbReference type="EMBL" id="CP001100">
    <property type="protein sequence ID" value="ACF13409.1"/>
    <property type="molecule type" value="Genomic_DNA"/>
</dbReference>
<dbReference type="AlphaFoldDB" id="B3QXD5"/>
<dbReference type="OrthoDB" id="1063910at2"/>
<dbReference type="InterPro" id="IPR005537">
    <property type="entry name" value="RAMP_III_fam"/>
</dbReference>
<dbReference type="eggNOG" id="COG1336">
    <property type="taxonomic scope" value="Bacteria"/>
</dbReference>
<evidence type="ECO:0000256" key="1">
    <source>
        <dbReference type="ARBA" id="ARBA00023118"/>
    </source>
</evidence>
<dbReference type="NCBIfam" id="TIGR02580">
    <property type="entry name" value="cas_RAMP_Cmr4"/>
    <property type="match status" value="1"/>
</dbReference>
<keyword evidence="4" id="KW-1185">Reference proteome</keyword>
<gene>
    <name evidence="3" type="ordered locus">Ctha_0944</name>
</gene>
<dbReference type="Pfam" id="PF03787">
    <property type="entry name" value="RAMPs"/>
    <property type="match status" value="1"/>
</dbReference>
<dbReference type="KEGG" id="cts:Ctha_0944"/>
<dbReference type="Proteomes" id="UP000001208">
    <property type="component" value="Chromosome"/>
</dbReference>
<dbReference type="GO" id="GO:0051607">
    <property type="term" value="P:defense response to virus"/>
    <property type="evidence" value="ECO:0007669"/>
    <property type="project" value="UniProtKB-KW"/>
</dbReference>
<dbReference type="HOGENOM" id="CLU_047795_0_0_10"/>
<keyword evidence="1" id="KW-0051">Antiviral defense</keyword>
<dbReference type="STRING" id="517418.Ctha_0944"/>
<dbReference type="InterPro" id="IPR013410">
    <property type="entry name" value="CRISPR-assoc_RAMP_Cmr4"/>
</dbReference>
<name>B3QXD5_CHLT3</name>
<dbReference type="PANTHER" id="PTHR36700">
    <property type="entry name" value="CRISPR SYSTEM CMR SUBUNIT CMR4"/>
    <property type="match status" value="1"/>
</dbReference>
<evidence type="ECO:0000259" key="2">
    <source>
        <dbReference type="Pfam" id="PF03787"/>
    </source>
</evidence>
<accession>B3QXD5</accession>
<sequence length="323" mass="36069">MFRKATPLFLICETPMHAGSGSDLGVIDLPIQRERHTSFPKIEGSSLKGAIRQAFEDKIGQEIKGVCTPENTVTVNIEQQSINLTFGPENAGNDGHAGALGFTDARLLLFPVKSMKGVFAWITCPKVLQQFYKDFSLAGITDLPKVQGLSKKTSTCCELFVSGKNIVLEEYTFSIDMDCECTKLSDWLSKHVTHDRFWKEKMKRDIVVLPDEDFTDFVNLSTEVITRTKISNETGTVEQGALFTEEYLPAESVMYSLALASPIFKENDDEKGIFNLKKMQNDECKKKKEEQLVMEFFKKGLPEVIQVGGNATLGKGLVRTKSL</sequence>
<feature type="domain" description="CRISPR type III-associated protein" evidence="2">
    <location>
        <begin position="11"/>
        <end position="319"/>
    </location>
</feature>
<evidence type="ECO:0000313" key="3">
    <source>
        <dbReference type="EMBL" id="ACF13409.1"/>
    </source>
</evidence>
<dbReference type="PANTHER" id="PTHR36700:SF1">
    <property type="entry name" value="CRISPR SYSTEM CMR SUBUNIT CMR4"/>
    <property type="match status" value="1"/>
</dbReference>
<organism evidence="3 4">
    <name type="scientific">Chloroherpeton thalassium (strain ATCC 35110 / GB-78)</name>
    <dbReference type="NCBI Taxonomy" id="517418"/>
    <lineage>
        <taxon>Bacteria</taxon>
        <taxon>Pseudomonadati</taxon>
        <taxon>Chlorobiota</taxon>
        <taxon>Chlorobiia</taxon>
        <taxon>Chlorobiales</taxon>
        <taxon>Chloroherpetonaceae</taxon>
        <taxon>Chloroherpeton</taxon>
    </lineage>
</organism>
<dbReference type="RefSeq" id="WP_012499493.1">
    <property type="nucleotide sequence ID" value="NC_011026.1"/>
</dbReference>
<protein>
    <submittedName>
        <fullName evidence="3">CRISPR-associated RAMP protein, Cmr4 family</fullName>
    </submittedName>
</protein>
<reference evidence="3 4" key="1">
    <citation type="submission" date="2008-06" db="EMBL/GenBank/DDBJ databases">
        <title>Complete sequence of Chloroherpeton thalassium ATCC 35110.</title>
        <authorList>
            <consortium name="US DOE Joint Genome Institute"/>
            <person name="Lucas S."/>
            <person name="Copeland A."/>
            <person name="Lapidus A."/>
            <person name="Glavina del Rio T."/>
            <person name="Dalin E."/>
            <person name="Tice H."/>
            <person name="Bruce D."/>
            <person name="Goodwin L."/>
            <person name="Pitluck S."/>
            <person name="Schmutz J."/>
            <person name="Larimer F."/>
            <person name="Land M."/>
            <person name="Hauser L."/>
            <person name="Kyrpides N."/>
            <person name="Mikhailova N."/>
            <person name="Liu Z."/>
            <person name="Li T."/>
            <person name="Zhao F."/>
            <person name="Overmann J."/>
            <person name="Bryant D.A."/>
            <person name="Richardson P."/>
        </authorList>
    </citation>
    <scope>NUCLEOTIDE SEQUENCE [LARGE SCALE GENOMIC DNA]</scope>
    <source>
        <strain evidence="4">ATCC 35110 / GB-78</strain>
    </source>
</reference>